<keyword evidence="1 4" id="KW-0732">Signal</keyword>
<evidence type="ECO:0000256" key="3">
    <source>
        <dbReference type="ARBA" id="ARBA00023237"/>
    </source>
</evidence>
<evidence type="ECO:0000259" key="6">
    <source>
        <dbReference type="Pfam" id="PF04453"/>
    </source>
</evidence>
<dbReference type="GO" id="GO:0009279">
    <property type="term" value="C:cell outer membrane"/>
    <property type="evidence" value="ECO:0007669"/>
    <property type="project" value="UniProtKB-SubCell"/>
</dbReference>
<dbReference type="PANTHER" id="PTHR30189:SF1">
    <property type="entry name" value="LPS-ASSEMBLY PROTEIN LPTD"/>
    <property type="match status" value="1"/>
</dbReference>
<dbReference type="Pfam" id="PF04453">
    <property type="entry name" value="LptD"/>
    <property type="match status" value="1"/>
</dbReference>
<keyword evidence="8" id="KW-1185">Reference proteome</keyword>
<name>A0A0A8UL09_LEGHA</name>
<evidence type="ECO:0000259" key="5">
    <source>
        <dbReference type="Pfam" id="PF03968"/>
    </source>
</evidence>
<dbReference type="AlphaFoldDB" id="A0A0A8UL09"/>
<dbReference type="GO" id="GO:1990351">
    <property type="term" value="C:transporter complex"/>
    <property type="evidence" value="ECO:0007669"/>
    <property type="project" value="TreeGrafter"/>
</dbReference>
<dbReference type="GO" id="GO:0015920">
    <property type="term" value="P:lipopolysaccharide transport"/>
    <property type="evidence" value="ECO:0007669"/>
    <property type="project" value="InterPro"/>
</dbReference>
<dbReference type="InterPro" id="IPR005653">
    <property type="entry name" value="OstA-like_N"/>
</dbReference>
<protein>
    <recommendedName>
        <fullName evidence="4">LPS-assembly protein LptD</fullName>
    </recommendedName>
</protein>
<comment type="caution">
    <text evidence="4">Lacks conserved residue(s) required for the propagation of feature annotation.</text>
</comment>
<dbReference type="Pfam" id="PF03968">
    <property type="entry name" value="LptD_N"/>
    <property type="match status" value="1"/>
</dbReference>
<keyword evidence="3 4" id="KW-0998">Cell outer membrane</keyword>
<organism evidence="7 8">
    <name type="scientific">Legionella hackeliae</name>
    <dbReference type="NCBI Taxonomy" id="449"/>
    <lineage>
        <taxon>Bacteria</taxon>
        <taxon>Pseudomonadati</taxon>
        <taxon>Pseudomonadota</taxon>
        <taxon>Gammaproteobacteria</taxon>
        <taxon>Legionellales</taxon>
        <taxon>Legionellaceae</taxon>
        <taxon>Legionella</taxon>
    </lineage>
</organism>
<evidence type="ECO:0000313" key="8">
    <source>
        <dbReference type="Proteomes" id="UP000032803"/>
    </source>
</evidence>
<comment type="similarity">
    <text evidence="4">Belongs to the LptD family.</text>
</comment>
<keyword evidence="2 4" id="KW-0472">Membrane</keyword>
<dbReference type="EMBL" id="LN681225">
    <property type="protein sequence ID" value="CEK09423.1"/>
    <property type="molecule type" value="Genomic_DNA"/>
</dbReference>
<feature type="domain" description="LptD C-terminal" evidence="6">
    <location>
        <begin position="357"/>
        <end position="782"/>
    </location>
</feature>
<dbReference type="InterPro" id="IPR020889">
    <property type="entry name" value="LipoPS_assembly_LptD"/>
</dbReference>
<dbReference type="PANTHER" id="PTHR30189">
    <property type="entry name" value="LPS-ASSEMBLY PROTEIN"/>
    <property type="match status" value="1"/>
</dbReference>
<proteinExistence type="inferred from homology"/>
<dbReference type="OrthoDB" id="9760225at2"/>
<evidence type="ECO:0000313" key="7">
    <source>
        <dbReference type="EMBL" id="CEK09423.1"/>
    </source>
</evidence>
<dbReference type="InterPro" id="IPR007543">
    <property type="entry name" value="LptD_C"/>
</dbReference>
<comment type="subcellular location">
    <subcellularLocation>
        <location evidence="4">Cell outer membrane</location>
    </subcellularLocation>
</comment>
<dbReference type="InterPro" id="IPR050218">
    <property type="entry name" value="LptD"/>
</dbReference>
<feature type="domain" description="Organic solvent tolerance-like N-terminal" evidence="5">
    <location>
        <begin position="93"/>
        <end position="145"/>
    </location>
</feature>
<dbReference type="Gene3D" id="2.60.450.10">
    <property type="entry name" value="Lipopolysaccharide (LPS) transport protein A like domain"/>
    <property type="match status" value="1"/>
</dbReference>
<dbReference type="HOGENOM" id="CLU_009039_0_0_6"/>
<dbReference type="HAMAP" id="MF_01411">
    <property type="entry name" value="LPS_assembly_LptD"/>
    <property type="match status" value="1"/>
</dbReference>
<accession>A0A0A8UL09</accession>
<sequence>MIDHRYMFASSIAVLSIATGTYHMVSYAANIMVVEPVQACVIARDVDLTDAIRSRFAQCLGWESQLVSTVSICRGEYHPLEVSPLADPNEIRINANEVSFYNEGRSQLTGNVEVQQAQRVVNAQTAYVYRDAKSNQVTKIELLGDVHYLEPDRLMIARKATIYPQDKSGKVEDVLYRFNSQRPGATLPAWGRASFIERFANQDYLLKRATYSNCAPQDRAWQIEADSIALDDSEATGVARHAKLRIYDVPVLYTPYLSFPTSKERKSGFLMPTIGTSNVGGFDYAQPYYWNIAPNYDATIIPHYYSLRGLMLGGQFRYLTSMSSGVFNGRFLPNDRAFKDYIQDHQARYPILQGMSTDRWSVQVLNNTWLAQNLHFGVNFQQVSDDYFLQDFSSNFAILTERQLLREANLSYTTSHWLFRGMVQSYQTLHPVNQTPIANIYQRLPQLLARGNYGDLPFNGNLSILGQYDQFVWPDDPSIKSLRVINRQIVKPQGPRYHLNPVLSFPQIKPWGFFTPSVEVVENYYDVSRNNYASLNDSNPLNSYGFPVSTTSFSQYDRTIPRYAIDSGLYFERSISFFDYPLTQTLEPRLYYLNVPFANQTPIPVYDSGYMIFSYDQLFRKNRFSGFDRIGDTNQLSYAVTTRWLSDETGAEKASISIGQSRYFANRRVQLCQNPAGDCYDNPLTLGFLSPLAEYSPVASRAMYHFNSKWFLSGDYVWDPYTEATNNGRLNLHYQPGPNRIINLGYSYLVNGDITQVDVSKVNVNPLNQITFSYAWPFTERWGSLGGYNYNISKNYEMMSFLGVQYDSCCWAVRLIGGRSFQSLNASAQPIYNNNIYLQILLKGLGSVGNSDPASTIRTYLPTYADQFHNS</sequence>
<comment type="subunit">
    <text evidence="4">Component of the lipopolysaccharide transport and assembly complex. Interacts with LptE and LptA.</text>
</comment>
<evidence type="ECO:0000256" key="2">
    <source>
        <dbReference type="ARBA" id="ARBA00023136"/>
    </source>
</evidence>
<dbReference type="Proteomes" id="UP000032803">
    <property type="component" value="Chromosome I"/>
</dbReference>
<dbReference type="RefSeq" id="WP_102046622.1">
    <property type="nucleotide sequence ID" value="NZ_LN681225.1"/>
</dbReference>
<comment type="function">
    <text evidence="4">Together with LptE, is involved in the assembly of lipopolysaccharide (LPS) at the surface of the outer membrane.</text>
</comment>
<evidence type="ECO:0000256" key="1">
    <source>
        <dbReference type="ARBA" id="ARBA00022729"/>
    </source>
</evidence>
<reference evidence="8" key="1">
    <citation type="submission" date="2014-09" db="EMBL/GenBank/DDBJ databases">
        <authorList>
            <person name="Gomez-Valero L."/>
        </authorList>
    </citation>
    <scope>NUCLEOTIDE SEQUENCE [LARGE SCALE GENOMIC DNA]</scope>
    <source>
        <strain evidence="8">ATCC35250</strain>
    </source>
</reference>
<gene>
    <name evidence="4 7" type="primary">lptD</name>
    <name evidence="7" type="ORF">LHA_0314</name>
</gene>
<dbReference type="GO" id="GO:0043165">
    <property type="term" value="P:Gram-negative-bacterium-type cell outer membrane assembly"/>
    <property type="evidence" value="ECO:0007669"/>
    <property type="project" value="UniProtKB-UniRule"/>
</dbReference>
<dbReference type="STRING" id="449.LHA_0314"/>
<dbReference type="KEGG" id="lha:LHA_0314"/>
<evidence type="ECO:0000256" key="4">
    <source>
        <dbReference type="HAMAP-Rule" id="MF_01411"/>
    </source>
</evidence>